<sequence>MSLVSILPGWWWVVADGRPDIPYVSPARWESGLEAVGFGPRECPFDSEEPSQLNAIMVAKPSVEPVSSAKKTITSATTARAKGERRSCNLSSRAMDYQASCQSQDYAQLVGLSRTIRTEALSNSAVCEADDFEKSLNVALDVFAKFQERQGDGMLDSDSEFAVANGPRRADDRNGKIEIKLHAIDLNFKDALRAVNDIPCPDEGVGTEDAGMIRRVGPGVRTLRPDDPVMTVKAGIFTDATAMTTVFSTVAESMFNAAHLEKGQVIILFTVHRESWASAIQLAKKVGAAMYATVGKGEKVKFLMEGFNIPRSRTYQHHDTGFVEGATRETNGRGIDVALNFLSGELLQAMWRCVAQYSPSVEIGKRDLLGGSKARDGRFPCWSNITHDSSSLSLAVLEMVLMMYILFTGTPKVRYIWNLHEATRETGIKSDFFSSMRGTTGLAGQSNYASANTCLGSYVQYWTGIRLHASHIDQGAAQDPGCVANDEPLLKRRSLANTRGVSEQYSLLYPWVARKVAPSGKKDGRITAYHNASNESDDGSGASRDFLDILLAKAKTKPSMLKPRDAGGTLPIEIGKRLFMFLLKSEDDPDMSTSLAALGLDSLVGVEMRSY</sequence>
<dbReference type="CDD" id="cd05195">
    <property type="entry name" value="enoyl_red"/>
    <property type="match status" value="1"/>
</dbReference>
<dbReference type="InterPro" id="IPR036291">
    <property type="entry name" value="NAD(P)-bd_dom_sf"/>
</dbReference>
<dbReference type="Proteomes" id="UP001140511">
    <property type="component" value="Unassembled WGS sequence"/>
</dbReference>
<name>A0A9W9EF34_9HYPO</name>
<dbReference type="InterPro" id="IPR013968">
    <property type="entry name" value="PKS_KR"/>
</dbReference>
<keyword evidence="1" id="KW-0596">Phosphopantetheine</keyword>
<keyword evidence="3" id="KW-0732">Signal</keyword>
<dbReference type="GO" id="GO:0016491">
    <property type="term" value="F:oxidoreductase activity"/>
    <property type="evidence" value="ECO:0007669"/>
    <property type="project" value="InterPro"/>
</dbReference>
<accession>A0A9W9EF34</accession>
<dbReference type="Gene3D" id="3.40.50.720">
    <property type="entry name" value="NAD(P)-binding Rossmann-like Domain"/>
    <property type="match status" value="1"/>
</dbReference>
<keyword evidence="2" id="KW-0597">Phosphoprotein</keyword>
<evidence type="ECO:0000256" key="1">
    <source>
        <dbReference type="ARBA" id="ARBA00022450"/>
    </source>
</evidence>
<evidence type="ECO:0000259" key="4">
    <source>
        <dbReference type="SMART" id="SM00829"/>
    </source>
</evidence>
<protein>
    <submittedName>
        <fullName evidence="5">KR domain-containing protein</fullName>
    </submittedName>
</protein>
<evidence type="ECO:0000313" key="5">
    <source>
        <dbReference type="EMBL" id="KAJ4865548.1"/>
    </source>
</evidence>
<feature type="chain" id="PRO_5040759929" evidence="3">
    <location>
        <begin position="18"/>
        <end position="611"/>
    </location>
</feature>
<evidence type="ECO:0000256" key="3">
    <source>
        <dbReference type="SAM" id="SignalP"/>
    </source>
</evidence>
<dbReference type="SUPFAM" id="SSF50129">
    <property type="entry name" value="GroES-like"/>
    <property type="match status" value="1"/>
</dbReference>
<dbReference type="EMBL" id="JAOPEN010000001">
    <property type="protein sequence ID" value="KAJ4865548.1"/>
    <property type="molecule type" value="Genomic_DNA"/>
</dbReference>
<organism evidence="5 6">
    <name type="scientific">Trichoderma breve</name>
    <dbReference type="NCBI Taxonomy" id="2034170"/>
    <lineage>
        <taxon>Eukaryota</taxon>
        <taxon>Fungi</taxon>
        <taxon>Dikarya</taxon>
        <taxon>Ascomycota</taxon>
        <taxon>Pezizomycotina</taxon>
        <taxon>Sordariomycetes</taxon>
        <taxon>Hypocreomycetidae</taxon>
        <taxon>Hypocreales</taxon>
        <taxon>Hypocreaceae</taxon>
        <taxon>Trichoderma</taxon>
    </lineage>
</organism>
<evidence type="ECO:0000313" key="6">
    <source>
        <dbReference type="Proteomes" id="UP001140511"/>
    </source>
</evidence>
<feature type="domain" description="Enoyl reductase (ER)" evidence="4">
    <location>
        <begin position="153"/>
        <end position="442"/>
    </location>
</feature>
<feature type="signal peptide" evidence="3">
    <location>
        <begin position="1"/>
        <end position="17"/>
    </location>
</feature>
<dbReference type="SMART" id="SM00829">
    <property type="entry name" value="PKS_ER"/>
    <property type="match status" value="1"/>
</dbReference>
<dbReference type="PANTHER" id="PTHR43775">
    <property type="entry name" value="FATTY ACID SYNTHASE"/>
    <property type="match status" value="1"/>
</dbReference>
<gene>
    <name evidence="5" type="ORF">T069G_02078</name>
</gene>
<dbReference type="InterPro" id="IPR011032">
    <property type="entry name" value="GroES-like_sf"/>
</dbReference>
<dbReference type="PANTHER" id="PTHR43775:SF37">
    <property type="entry name" value="SI:DKEY-61P9.11"/>
    <property type="match status" value="1"/>
</dbReference>
<dbReference type="GO" id="GO:0044550">
    <property type="term" value="P:secondary metabolite biosynthetic process"/>
    <property type="evidence" value="ECO:0007669"/>
    <property type="project" value="TreeGrafter"/>
</dbReference>
<dbReference type="AlphaFoldDB" id="A0A9W9EF34"/>
<dbReference type="GO" id="GO:0006633">
    <property type="term" value="P:fatty acid biosynthetic process"/>
    <property type="evidence" value="ECO:0007669"/>
    <property type="project" value="TreeGrafter"/>
</dbReference>
<comment type="caution">
    <text evidence="5">The sequence shown here is derived from an EMBL/GenBank/DDBJ whole genome shotgun (WGS) entry which is preliminary data.</text>
</comment>
<dbReference type="SUPFAM" id="SSF51735">
    <property type="entry name" value="NAD(P)-binding Rossmann-fold domains"/>
    <property type="match status" value="1"/>
</dbReference>
<dbReference type="InterPro" id="IPR020843">
    <property type="entry name" value="ER"/>
</dbReference>
<dbReference type="GO" id="GO:0004312">
    <property type="term" value="F:fatty acid synthase activity"/>
    <property type="evidence" value="ECO:0007669"/>
    <property type="project" value="TreeGrafter"/>
</dbReference>
<dbReference type="RefSeq" id="XP_056034604.1">
    <property type="nucleotide sequence ID" value="XM_056169288.1"/>
</dbReference>
<evidence type="ECO:0000256" key="2">
    <source>
        <dbReference type="ARBA" id="ARBA00022553"/>
    </source>
</evidence>
<dbReference type="Pfam" id="PF08659">
    <property type="entry name" value="KR"/>
    <property type="match status" value="1"/>
</dbReference>
<proteinExistence type="predicted"/>
<reference evidence="5" key="1">
    <citation type="submission" date="2022-09" db="EMBL/GenBank/DDBJ databases">
        <title>Chromosome-level assembly of Trichoderma breve T069, a fungus used in development of biopesticide product.</title>
        <authorList>
            <person name="Lin R."/>
            <person name="Liu T."/>
        </authorList>
    </citation>
    <scope>NUCLEOTIDE SEQUENCE</scope>
    <source>
        <strain evidence="5">T069</strain>
    </source>
</reference>
<dbReference type="GeneID" id="80863976"/>
<dbReference type="Gene3D" id="3.90.180.10">
    <property type="entry name" value="Medium-chain alcohol dehydrogenases, catalytic domain"/>
    <property type="match status" value="1"/>
</dbReference>
<dbReference type="InterPro" id="IPR050091">
    <property type="entry name" value="PKS_NRPS_Biosynth_Enz"/>
</dbReference>
<keyword evidence="6" id="KW-1185">Reference proteome</keyword>